<protein>
    <submittedName>
        <fullName evidence="2">Uncharacterized protein</fullName>
    </submittedName>
</protein>
<evidence type="ECO:0000313" key="3">
    <source>
        <dbReference type="Proteomes" id="UP001516400"/>
    </source>
</evidence>
<evidence type="ECO:0000256" key="1">
    <source>
        <dbReference type="SAM" id="MobiDB-lite"/>
    </source>
</evidence>
<feature type="region of interest" description="Disordered" evidence="1">
    <location>
        <begin position="115"/>
        <end position="142"/>
    </location>
</feature>
<dbReference type="Proteomes" id="UP001516400">
    <property type="component" value="Unassembled WGS sequence"/>
</dbReference>
<name>A0ABD2MM44_9CUCU</name>
<dbReference type="EMBL" id="JABFTP020000001">
    <property type="protein sequence ID" value="KAL3267357.1"/>
    <property type="molecule type" value="Genomic_DNA"/>
</dbReference>
<evidence type="ECO:0000313" key="2">
    <source>
        <dbReference type="EMBL" id="KAL3267357.1"/>
    </source>
</evidence>
<gene>
    <name evidence="2" type="ORF">HHI36_011488</name>
</gene>
<accession>A0ABD2MM44</accession>
<comment type="caution">
    <text evidence="2">The sequence shown here is derived from an EMBL/GenBank/DDBJ whole genome shotgun (WGS) entry which is preliminary data.</text>
</comment>
<sequence length="231" mass="26422">MYKTACQESSNCAQRAPLGPPEYECTCQSVPQINKLINQSDYEIGKEKSFKIRKKIKRPTENTTKEFEFADDAISLNNESFDDEPSIINKSSTENPYLNVNGKVELPITYMNGKISQKRETNDKNIDLNSEKKDDTNSNSRADHIQDIVNRLKDDKTLDGNYNKVGFKKIYSYCTLPKNKKIASNIPKVIYRPLIPPKRVTPDGTHIYYWCDIHKKGHSGKLSTFFVSQAI</sequence>
<dbReference type="AlphaFoldDB" id="A0ABD2MM44"/>
<reference evidence="2 3" key="1">
    <citation type="journal article" date="2021" name="BMC Biol.">
        <title>Horizontally acquired antibacterial genes associated with adaptive radiation of ladybird beetles.</title>
        <authorList>
            <person name="Li H.S."/>
            <person name="Tang X.F."/>
            <person name="Huang Y.H."/>
            <person name="Xu Z.Y."/>
            <person name="Chen M.L."/>
            <person name="Du X.Y."/>
            <person name="Qiu B.Y."/>
            <person name="Chen P.T."/>
            <person name="Zhang W."/>
            <person name="Slipinski A."/>
            <person name="Escalona H.E."/>
            <person name="Waterhouse R.M."/>
            <person name="Zwick A."/>
            <person name="Pang H."/>
        </authorList>
    </citation>
    <scope>NUCLEOTIDE SEQUENCE [LARGE SCALE GENOMIC DNA]</scope>
    <source>
        <strain evidence="2">SYSU2018</strain>
    </source>
</reference>
<keyword evidence="3" id="KW-1185">Reference proteome</keyword>
<feature type="compositionally biased region" description="Basic and acidic residues" evidence="1">
    <location>
        <begin position="117"/>
        <end position="142"/>
    </location>
</feature>
<proteinExistence type="predicted"/>
<organism evidence="2 3">
    <name type="scientific">Cryptolaemus montrouzieri</name>
    <dbReference type="NCBI Taxonomy" id="559131"/>
    <lineage>
        <taxon>Eukaryota</taxon>
        <taxon>Metazoa</taxon>
        <taxon>Ecdysozoa</taxon>
        <taxon>Arthropoda</taxon>
        <taxon>Hexapoda</taxon>
        <taxon>Insecta</taxon>
        <taxon>Pterygota</taxon>
        <taxon>Neoptera</taxon>
        <taxon>Endopterygota</taxon>
        <taxon>Coleoptera</taxon>
        <taxon>Polyphaga</taxon>
        <taxon>Cucujiformia</taxon>
        <taxon>Coccinelloidea</taxon>
        <taxon>Coccinellidae</taxon>
        <taxon>Scymninae</taxon>
        <taxon>Scymnini</taxon>
        <taxon>Cryptolaemus</taxon>
    </lineage>
</organism>